<dbReference type="RefSeq" id="WP_187221385.1">
    <property type="nucleotide sequence ID" value="NZ_JABVED010000009.1"/>
</dbReference>
<comment type="caution">
    <text evidence="3">The sequence shown here is derived from an EMBL/GenBank/DDBJ whole genome shotgun (WGS) entry which is preliminary data.</text>
</comment>
<protein>
    <submittedName>
        <fullName evidence="3">SDR family NAD(P)-dependent oxidoreductase</fullName>
    </submittedName>
</protein>
<organism evidence="3 4">
    <name type="scientific">Actinokineospora xionganensis</name>
    <dbReference type="NCBI Taxonomy" id="2684470"/>
    <lineage>
        <taxon>Bacteria</taxon>
        <taxon>Bacillati</taxon>
        <taxon>Actinomycetota</taxon>
        <taxon>Actinomycetes</taxon>
        <taxon>Pseudonocardiales</taxon>
        <taxon>Pseudonocardiaceae</taxon>
        <taxon>Actinokineospora</taxon>
    </lineage>
</organism>
<dbReference type="InterPro" id="IPR002347">
    <property type="entry name" value="SDR_fam"/>
</dbReference>
<dbReference type="Pfam" id="PF00106">
    <property type="entry name" value="adh_short"/>
    <property type="match status" value="1"/>
</dbReference>
<keyword evidence="4" id="KW-1185">Reference proteome</keyword>
<evidence type="ECO:0000313" key="4">
    <source>
        <dbReference type="Proteomes" id="UP000734823"/>
    </source>
</evidence>
<name>A0ABR7L8M5_9PSEU</name>
<dbReference type="PRINTS" id="PR00080">
    <property type="entry name" value="SDRFAMILY"/>
</dbReference>
<dbReference type="PROSITE" id="PS00061">
    <property type="entry name" value="ADH_SHORT"/>
    <property type="match status" value="1"/>
</dbReference>
<dbReference type="Gene3D" id="3.40.50.720">
    <property type="entry name" value="NAD(P)-binding Rossmann-like Domain"/>
    <property type="match status" value="1"/>
</dbReference>
<proteinExistence type="inferred from homology"/>
<reference evidence="3 4" key="1">
    <citation type="submission" date="2020-06" db="EMBL/GenBank/DDBJ databases">
        <title>Actinokineospora xiongansis sp. nov., isolated from soil of Baiyangdian.</title>
        <authorList>
            <person name="Zhang X."/>
        </authorList>
    </citation>
    <scope>NUCLEOTIDE SEQUENCE [LARGE SCALE GENOMIC DNA]</scope>
    <source>
        <strain evidence="3 4">HBU206404</strain>
    </source>
</reference>
<dbReference type="PRINTS" id="PR00081">
    <property type="entry name" value="GDHRDH"/>
</dbReference>
<accession>A0ABR7L8M5</accession>
<comment type="similarity">
    <text evidence="1 2">Belongs to the short-chain dehydrogenases/reductases (SDR) family.</text>
</comment>
<dbReference type="InterPro" id="IPR020904">
    <property type="entry name" value="Sc_DH/Rdtase_CS"/>
</dbReference>
<evidence type="ECO:0000256" key="1">
    <source>
        <dbReference type="ARBA" id="ARBA00006484"/>
    </source>
</evidence>
<evidence type="ECO:0000256" key="2">
    <source>
        <dbReference type="RuleBase" id="RU000363"/>
    </source>
</evidence>
<dbReference type="Proteomes" id="UP000734823">
    <property type="component" value="Unassembled WGS sequence"/>
</dbReference>
<dbReference type="PANTHER" id="PTHR43975:SF2">
    <property type="entry name" value="EG:BACR7A4.14 PROTEIN-RELATED"/>
    <property type="match status" value="1"/>
</dbReference>
<dbReference type="PANTHER" id="PTHR43975">
    <property type="entry name" value="ZGC:101858"/>
    <property type="match status" value="1"/>
</dbReference>
<dbReference type="InterPro" id="IPR036291">
    <property type="entry name" value="NAD(P)-bd_dom_sf"/>
</dbReference>
<gene>
    <name evidence="3" type="ORF">GPZ80_17195</name>
</gene>
<evidence type="ECO:0000313" key="3">
    <source>
        <dbReference type="EMBL" id="MBC6448908.1"/>
    </source>
</evidence>
<sequence length="225" mass="23140">MPVAIITGASRGLGQALAAGLAGEGWDLVLDARGADALAEAAAALPKSVTAVPGDITDPGHRADLIAAADALGGADLLINNAGALGSSPLPKLAEYPLDALREVFEVNVVALLALAQLALPGLRERAGALVNITSDAAVEPYEGWGGYGSSKAAVEQLSNVLAAEEPGVRVWWTDPGDLRTQMHQDAFPGEDISDRPLPATVVPAMLKLLADRPESGRYRLAEQA</sequence>
<dbReference type="SUPFAM" id="SSF51735">
    <property type="entry name" value="NAD(P)-binding Rossmann-fold domains"/>
    <property type="match status" value="1"/>
</dbReference>
<dbReference type="EMBL" id="JABVED010000009">
    <property type="protein sequence ID" value="MBC6448908.1"/>
    <property type="molecule type" value="Genomic_DNA"/>
</dbReference>